<protein>
    <recommendedName>
        <fullName evidence="3">HTH tetR-type domain-containing protein</fullName>
    </recommendedName>
</protein>
<keyword evidence="1 2" id="KW-0238">DNA-binding</keyword>
<gene>
    <name evidence="4" type="ORF">DI609_09585</name>
</gene>
<organism evidence="4 5">
    <name type="scientific">Corynebacterium urealyticum</name>
    <dbReference type="NCBI Taxonomy" id="43771"/>
    <lineage>
        <taxon>Bacteria</taxon>
        <taxon>Bacillati</taxon>
        <taxon>Actinomycetota</taxon>
        <taxon>Actinomycetes</taxon>
        <taxon>Mycobacteriales</taxon>
        <taxon>Corynebacteriaceae</taxon>
        <taxon>Corynebacterium</taxon>
    </lineage>
</organism>
<evidence type="ECO:0000256" key="2">
    <source>
        <dbReference type="PROSITE-ProRule" id="PRU00335"/>
    </source>
</evidence>
<dbReference type="AlphaFoldDB" id="A0A2W5AZT1"/>
<feature type="domain" description="HTH tetR-type" evidence="3">
    <location>
        <begin position="7"/>
        <end position="67"/>
    </location>
</feature>
<evidence type="ECO:0000313" key="5">
    <source>
        <dbReference type="Proteomes" id="UP000249451"/>
    </source>
</evidence>
<accession>A0A2W5AZT1</accession>
<dbReference type="InterPro" id="IPR001647">
    <property type="entry name" value="HTH_TetR"/>
</dbReference>
<comment type="caution">
    <text evidence="4">The sequence shown here is derived from an EMBL/GenBank/DDBJ whole genome shotgun (WGS) entry which is preliminary data.</text>
</comment>
<evidence type="ECO:0000259" key="3">
    <source>
        <dbReference type="PROSITE" id="PS50977"/>
    </source>
</evidence>
<dbReference type="InterPro" id="IPR009057">
    <property type="entry name" value="Homeodomain-like_sf"/>
</dbReference>
<feature type="DNA-binding region" description="H-T-H motif" evidence="2">
    <location>
        <begin position="30"/>
        <end position="49"/>
    </location>
</feature>
<dbReference type="Proteomes" id="UP000249451">
    <property type="component" value="Unassembled WGS sequence"/>
</dbReference>
<dbReference type="PROSITE" id="PS50977">
    <property type="entry name" value="HTH_TETR_2"/>
    <property type="match status" value="1"/>
</dbReference>
<dbReference type="EMBL" id="QFNY01000246">
    <property type="protein sequence ID" value="PZO98886.1"/>
    <property type="molecule type" value="Genomic_DNA"/>
</dbReference>
<dbReference type="SUPFAM" id="SSF48498">
    <property type="entry name" value="Tetracyclin repressor-like, C-terminal domain"/>
    <property type="match status" value="1"/>
</dbReference>
<proteinExistence type="predicted"/>
<dbReference type="SUPFAM" id="SSF46689">
    <property type="entry name" value="Homeodomain-like"/>
    <property type="match status" value="1"/>
</dbReference>
<evidence type="ECO:0000256" key="1">
    <source>
        <dbReference type="ARBA" id="ARBA00023125"/>
    </source>
</evidence>
<name>A0A2W5AZT1_9CORY</name>
<evidence type="ECO:0000313" key="4">
    <source>
        <dbReference type="EMBL" id="PZO98886.1"/>
    </source>
</evidence>
<dbReference type="Gene3D" id="1.10.357.10">
    <property type="entry name" value="Tetracycline Repressor, domain 2"/>
    <property type="match status" value="1"/>
</dbReference>
<feature type="non-terminal residue" evidence="4">
    <location>
        <position position="203"/>
    </location>
</feature>
<dbReference type="InterPro" id="IPR036271">
    <property type="entry name" value="Tet_transcr_reg_TetR-rel_C_sf"/>
</dbReference>
<reference evidence="4 5" key="1">
    <citation type="submission" date="2017-11" db="EMBL/GenBank/DDBJ databases">
        <title>Infants hospitalized years apart are colonized by the same room-sourced microbial strains.</title>
        <authorList>
            <person name="Brooks B."/>
            <person name="Olm M.R."/>
            <person name="Firek B.A."/>
            <person name="Baker R."/>
            <person name="Thomas B.C."/>
            <person name="Morowitz M.J."/>
            <person name="Banfield J.F."/>
        </authorList>
    </citation>
    <scope>NUCLEOTIDE SEQUENCE [LARGE SCALE GENOMIC DNA]</scope>
    <source>
        <strain evidence="4">S2_012_000_R3_87</strain>
    </source>
</reference>
<dbReference type="GO" id="GO:0003677">
    <property type="term" value="F:DNA binding"/>
    <property type="evidence" value="ECO:0007669"/>
    <property type="project" value="UniProtKB-UniRule"/>
</dbReference>
<sequence>MHIHYKDSPREAVLEAAIYIGAVDGDDAITIDSVAKQAGIESADVTAVFADREQILAAIPGYVSERKVGFLQEALDADPAYADLFSKLDTFSEAYYEYAEREPVLFRYLFEEKTYVFEDEWQTLLTGKRSGNAALDMIYDNMVQIADSAGLEVGPDVCPQTLAKLSVGSWATIHGMAHLSVLGVLRHQHPVVRRYNLREVSKA</sequence>